<dbReference type="RefSeq" id="WP_056948746.1">
    <property type="nucleotide sequence ID" value="NZ_AZEE01000030.1"/>
</dbReference>
<dbReference type="CDD" id="cd03311">
    <property type="entry name" value="CIMS_C_terminal_like"/>
    <property type="match status" value="1"/>
</dbReference>
<dbReference type="Gene3D" id="3.20.20.210">
    <property type="match status" value="1"/>
</dbReference>
<dbReference type="InterPro" id="IPR002629">
    <property type="entry name" value="Met_Synth_C/arc"/>
</dbReference>
<comment type="caution">
    <text evidence="2">The sequence shown here is derived from an EMBL/GenBank/DDBJ whole genome shotgun (WGS) entry which is preliminary data.</text>
</comment>
<organism evidence="2 3">
    <name type="scientific">Secundilactobacillus odoratitofui DSM 19909 = JCM 15043</name>
    <dbReference type="NCBI Taxonomy" id="1423776"/>
    <lineage>
        <taxon>Bacteria</taxon>
        <taxon>Bacillati</taxon>
        <taxon>Bacillota</taxon>
        <taxon>Bacilli</taxon>
        <taxon>Lactobacillales</taxon>
        <taxon>Lactobacillaceae</taxon>
        <taxon>Secundilactobacillus</taxon>
    </lineage>
</organism>
<dbReference type="Pfam" id="PF01717">
    <property type="entry name" value="Meth_synt_2"/>
    <property type="match status" value="1"/>
</dbReference>
<dbReference type="OrthoDB" id="6430685at2"/>
<name>A0A0R1LVT4_9LACO</name>
<evidence type="ECO:0000259" key="1">
    <source>
        <dbReference type="Pfam" id="PF01717"/>
    </source>
</evidence>
<dbReference type="InterPro" id="IPR038071">
    <property type="entry name" value="UROD/MetE-like_sf"/>
</dbReference>
<dbReference type="GO" id="GO:0008270">
    <property type="term" value="F:zinc ion binding"/>
    <property type="evidence" value="ECO:0007669"/>
    <property type="project" value="InterPro"/>
</dbReference>
<accession>A0A0R1LVT4</accession>
<sequence>MSEKTAVKFSQRTTSPFRYDVVGSFLRPESLKQAREQFAANEINAVELKAVEDQAIIELLRNEEKAGLKAVTDGEFRRSWWHLDFFWGLQGVEKTALNNGYVFHDEETRAESARLTGQLSGANHPFVEHFKFTLAHANDDVVVKQTIPAPAQFLAELQRPENLSATQAQYPTDDELIEGIAAAYHQVILDLYKAGCRNVQLDDCTWGMLVSHHDGARPGDETPAEEKLAILKQQYVTVNNKAIADLPADLTVNTHICRGNYHSTWASAGGYETVADPLFNQENVSAYFLEYDSERAGGFEPLKKVSTDKLVVLGLVTSKTGELEAPQTIIDRIHEAGKYVPLDRLCLSTQCGFASTEEGNILTEEQQWAKIALVKDVANQVWGA</sequence>
<keyword evidence="3" id="KW-1185">Reference proteome</keyword>
<dbReference type="Proteomes" id="UP000051160">
    <property type="component" value="Unassembled WGS sequence"/>
</dbReference>
<dbReference type="SUPFAM" id="SSF51726">
    <property type="entry name" value="UROD/MetE-like"/>
    <property type="match status" value="1"/>
</dbReference>
<evidence type="ECO:0000313" key="2">
    <source>
        <dbReference type="EMBL" id="KRK96953.1"/>
    </source>
</evidence>
<dbReference type="PANTHER" id="PTHR43844">
    <property type="entry name" value="METHIONINE SYNTHASE"/>
    <property type="match status" value="1"/>
</dbReference>
<protein>
    <submittedName>
        <fullName evidence="2">Methionine synthase, vitamin-B12 independent</fullName>
    </submittedName>
</protein>
<dbReference type="EMBL" id="AZEE01000030">
    <property type="protein sequence ID" value="KRK96953.1"/>
    <property type="molecule type" value="Genomic_DNA"/>
</dbReference>
<evidence type="ECO:0000313" key="3">
    <source>
        <dbReference type="Proteomes" id="UP000051160"/>
    </source>
</evidence>
<dbReference type="GO" id="GO:0003871">
    <property type="term" value="F:5-methyltetrahydropteroyltriglutamate-homocysteine S-methyltransferase activity"/>
    <property type="evidence" value="ECO:0007669"/>
    <property type="project" value="InterPro"/>
</dbReference>
<dbReference type="PANTHER" id="PTHR43844:SF1">
    <property type="entry name" value="METHIONINE SYNTHASE"/>
    <property type="match status" value="1"/>
</dbReference>
<dbReference type="NCBIfam" id="NF005085">
    <property type="entry name" value="PRK06520.1"/>
    <property type="match status" value="1"/>
</dbReference>
<proteinExistence type="predicted"/>
<reference evidence="2 3" key="1">
    <citation type="journal article" date="2015" name="Genome Announc.">
        <title>Expanding the biotechnology potential of lactobacilli through comparative genomics of 213 strains and associated genera.</title>
        <authorList>
            <person name="Sun Z."/>
            <person name="Harris H.M."/>
            <person name="McCann A."/>
            <person name="Guo C."/>
            <person name="Argimon S."/>
            <person name="Zhang W."/>
            <person name="Yang X."/>
            <person name="Jeffery I.B."/>
            <person name="Cooney J.C."/>
            <person name="Kagawa T.F."/>
            <person name="Liu W."/>
            <person name="Song Y."/>
            <person name="Salvetti E."/>
            <person name="Wrobel A."/>
            <person name="Rasinkangas P."/>
            <person name="Parkhill J."/>
            <person name="Rea M.C."/>
            <person name="O'Sullivan O."/>
            <person name="Ritari J."/>
            <person name="Douillard F.P."/>
            <person name="Paul Ross R."/>
            <person name="Yang R."/>
            <person name="Briner A.E."/>
            <person name="Felis G.E."/>
            <person name="de Vos W.M."/>
            <person name="Barrangou R."/>
            <person name="Klaenhammer T.R."/>
            <person name="Caufield P.W."/>
            <person name="Cui Y."/>
            <person name="Zhang H."/>
            <person name="O'Toole P.W."/>
        </authorList>
    </citation>
    <scope>NUCLEOTIDE SEQUENCE [LARGE SCALE GENOMIC DNA]</scope>
    <source>
        <strain evidence="2 3">DSM 19909</strain>
    </source>
</reference>
<dbReference type="STRING" id="1423776.FD04_GL001809"/>
<gene>
    <name evidence="2" type="ORF">FD04_GL001809</name>
</gene>
<dbReference type="PATRIC" id="fig|1423776.4.peg.1832"/>
<dbReference type="GO" id="GO:0009086">
    <property type="term" value="P:methionine biosynthetic process"/>
    <property type="evidence" value="ECO:0007669"/>
    <property type="project" value="InterPro"/>
</dbReference>
<feature type="domain" description="Cobalamin-independent methionine synthase MetE C-terminal/archaeal" evidence="1">
    <location>
        <begin position="21"/>
        <end position="358"/>
    </location>
</feature>
<dbReference type="AlphaFoldDB" id="A0A0R1LVT4"/>